<dbReference type="RefSeq" id="WP_149836199.1">
    <property type="nucleotide sequence ID" value="NZ_VUOC01000001.1"/>
</dbReference>
<gene>
    <name evidence="1" type="ORF">F0L74_02225</name>
</gene>
<dbReference type="Proteomes" id="UP000324611">
    <property type="component" value="Unassembled WGS sequence"/>
</dbReference>
<comment type="caution">
    <text evidence="1">The sequence shown here is derived from an EMBL/GenBank/DDBJ whole genome shotgun (WGS) entry which is preliminary data.</text>
</comment>
<reference evidence="1 2" key="2">
    <citation type="submission" date="2019-09" db="EMBL/GenBank/DDBJ databases">
        <authorList>
            <person name="Jin C."/>
        </authorList>
    </citation>
    <scope>NUCLEOTIDE SEQUENCE [LARGE SCALE GENOMIC DNA]</scope>
    <source>
        <strain evidence="1 2">BN140078</strain>
    </source>
</reference>
<protein>
    <recommendedName>
        <fullName evidence="3">Abi-like protein</fullName>
    </recommendedName>
</protein>
<evidence type="ECO:0000313" key="2">
    <source>
        <dbReference type="Proteomes" id="UP000324611"/>
    </source>
</evidence>
<sequence>MKLTLRNKHLSSPRYSRYLVATANNKERAKKLYNANIQLAQAFHPLLSQFEVVLRNSLNIVLSGYFSDPDWIINQNDGFMRDLSLNPQFFLKNAILKTESKLTRRSIPITSGKIISDQTLGFWVAFFLAHHYSLVGGRPIHIFPGKPAIENRASIHAKLDAIQGFRNRVSHCEPLCFVGHNIDCSAISAIRTTLYNLIGWIDPQLIPFFEKIDTVQRRINQIMAI</sequence>
<dbReference type="AlphaFoldDB" id="A0A5B2VY69"/>
<dbReference type="EMBL" id="VUOC01000001">
    <property type="protein sequence ID" value="KAA2244803.1"/>
    <property type="molecule type" value="Genomic_DNA"/>
</dbReference>
<proteinExistence type="predicted"/>
<name>A0A5B2VY69_9BACT</name>
<evidence type="ECO:0008006" key="3">
    <source>
        <dbReference type="Google" id="ProtNLM"/>
    </source>
</evidence>
<accession>A0A5B2VY69</accession>
<evidence type="ECO:0000313" key="1">
    <source>
        <dbReference type="EMBL" id="KAA2244803.1"/>
    </source>
</evidence>
<organism evidence="1 2">
    <name type="scientific">Chitinophaga agrisoli</name>
    <dbReference type="NCBI Taxonomy" id="2607653"/>
    <lineage>
        <taxon>Bacteria</taxon>
        <taxon>Pseudomonadati</taxon>
        <taxon>Bacteroidota</taxon>
        <taxon>Chitinophagia</taxon>
        <taxon>Chitinophagales</taxon>
        <taxon>Chitinophagaceae</taxon>
        <taxon>Chitinophaga</taxon>
    </lineage>
</organism>
<reference evidence="1 2" key="1">
    <citation type="submission" date="2019-09" db="EMBL/GenBank/DDBJ databases">
        <title>Chitinophaga ginsengihumi sp. nov., isolated from soil of ginseng rhizosphere.</title>
        <authorList>
            <person name="Lee J."/>
        </authorList>
    </citation>
    <scope>NUCLEOTIDE SEQUENCE [LARGE SCALE GENOMIC DNA]</scope>
    <source>
        <strain evidence="1 2">BN140078</strain>
    </source>
</reference>
<keyword evidence="2" id="KW-1185">Reference proteome</keyword>